<organism evidence="2 3">
    <name type="scientific">Virgibacillus salarius</name>
    <dbReference type="NCBI Taxonomy" id="447199"/>
    <lineage>
        <taxon>Bacteria</taxon>
        <taxon>Bacillati</taxon>
        <taxon>Bacillota</taxon>
        <taxon>Bacilli</taxon>
        <taxon>Bacillales</taxon>
        <taxon>Bacillaceae</taxon>
        <taxon>Virgibacillus</taxon>
    </lineage>
</organism>
<sequence length="54" mass="6534">MHDSFISLFGFIPPLFYLGFIVFVIWFLTQIIQIQRQRNEILKEILQMINKMSD</sequence>
<keyword evidence="1" id="KW-0812">Transmembrane</keyword>
<evidence type="ECO:0000313" key="2">
    <source>
        <dbReference type="EMBL" id="MBR7797496.1"/>
    </source>
</evidence>
<reference evidence="2" key="1">
    <citation type="submission" date="2021-04" db="EMBL/GenBank/DDBJ databases">
        <title>Isolation and polyphasic classification of algal microorganism.</title>
        <authorList>
            <person name="Wang S."/>
        </authorList>
    </citation>
    <scope>NUCLEOTIDE SEQUENCE</scope>
    <source>
        <strain evidence="2">720a</strain>
    </source>
</reference>
<gene>
    <name evidence="2" type="ORF">KCX74_15810</name>
</gene>
<accession>A0A941DXH5</accession>
<evidence type="ECO:0000313" key="3">
    <source>
        <dbReference type="Proteomes" id="UP000675284"/>
    </source>
</evidence>
<keyword evidence="1" id="KW-1133">Transmembrane helix</keyword>
<name>A0A941DXH5_9BACI</name>
<evidence type="ECO:0000256" key="1">
    <source>
        <dbReference type="SAM" id="Phobius"/>
    </source>
</evidence>
<protein>
    <submittedName>
        <fullName evidence="2">Uncharacterized protein</fullName>
    </submittedName>
</protein>
<keyword evidence="3" id="KW-1185">Reference proteome</keyword>
<keyword evidence="1" id="KW-0472">Membrane</keyword>
<dbReference type="AlphaFoldDB" id="A0A941DXH5"/>
<dbReference type="Proteomes" id="UP000675284">
    <property type="component" value="Unassembled WGS sequence"/>
</dbReference>
<proteinExistence type="predicted"/>
<comment type="caution">
    <text evidence="2">The sequence shown here is derived from an EMBL/GenBank/DDBJ whole genome shotgun (WGS) entry which is preliminary data.</text>
</comment>
<feature type="transmembrane region" description="Helical" evidence="1">
    <location>
        <begin position="6"/>
        <end position="28"/>
    </location>
</feature>
<dbReference type="EMBL" id="JAGSOT010000057">
    <property type="protein sequence ID" value="MBR7797496.1"/>
    <property type="molecule type" value="Genomic_DNA"/>
</dbReference>
<dbReference type="RefSeq" id="WP_166530759.1">
    <property type="nucleotide sequence ID" value="NZ_JAGSOT010000057.1"/>
</dbReference>